<keyword evidence="1" id="KW-0547">Nucleotide-binding</keyword>
<dbReference type="Gene3D" id="3.40.50.300">
    <property type="entry name" value="P-loop containing nucleotide triphosphate hydrolases"/>
    <property type="match status" value="1"/>
</dbReference>
<dbReference type="AlphaFoldDB" id="A0A267MIU6"/>
<organism evidence="6 7">
    <name type="scientific">Anaeromicrobium sediminis</name>
    <dbReference type="NCBI Taxonomy" id="1478221"/>
    <lineage>
        <taxon>Bacteria</taxon>
        <taxon>Bacillati</taxon>
        <taxon>Bacillota</taxon>
        <taxon>Clostridia</taxon>
        <taxon>Peptostreptococcales</taxon>
        <taxon>Thermotaleaceae</taxon>
        <taxon>Anaeromicrobium</taxon>
    </lineage>
</organism>
<dbReference type="GO" id="GO:0016787">
    <property type="term" value="F:hydrolase activity"/>
    <property type="evidence" value="ECO:0007669"/>
    <property type="project" value="UniProtKB-KW"/>
</dbReference>
<dbReference type="SUPFAM" id="SSF52540">
    <property type="entry name" value="P-loop containing nucleoside triphosphate hydrolases"/>
    <property type="match status" value="1"/>
</dbReference>
<keyword evidence="4" id="KW-0067">ATP-binding</keyword>
<comment type="caution">
    <text evidence="6">The sequence shown here is derived from an EMBL/GenBank/DDBJ whole genome shotgun (WGS) entry which is preliminary data.</text>
</comment>
<evidence type="ECO:0000256" key="1">
    <source>
        <dbReference type="ARBA" id="ARBA00022741"/>
    </source>
</evidence>
<dbReference type="InterPro" id="IPR013986">
    <property type="entry name" value="DExx_box_DNA_helicase_dom_sf"/>
</dbReference>
<name>A0A267MIU6_9FIRM</name>
<gene>
    <name evidence="6" type="ORF">CCE28_13705</name>
</gene>
<evidence type="ECO:0000259" key="5">
    <source>
        <dbReference type="Pfam" id="PF00580"/>
    </source>
</evidence>
<sequence length="660" mass="78305">MIKIDRIFQNFPGKFLVNGERNSGKTSAAIKLYKKLIENNISSEKILVLYSGSMAGLNWRENLVFPSVNKINGQTYYSFIKSELNIYWPIVLENCHRINKKLIKPKFMSYDLSYYMMKLLVNHYRNKKNILLDITSSSERVARMLISNINVCAENLVDFEKIGEKLFYSLDLATTLEQNTYDEINTVINQYISSLIEKGTIDYALSVYLYNEFLIKDETYLKKLRNRFEYVMVDDFEKSNKAILNLINKLEPEGLYLFGNMKFNKRYTKHLLDYIQIPFETIDLLYKRGENLVGDFTQDFVNYHMEGQSHRESHIPVKVENNHILRGQMIEGICEKIERLFKQGYNANDMVIITPIKDEILEYSIREKFENNNIMSFINTEKISKDEHMHSFVFLCALCKDFKKVNFNRDDYKKFFINFFHLDMIDASKLGDEAHEKGLFNVDFQRDEYNKLKEYIEDRIKENYRIDKLMEKVYIDKILKMNDGEKKAGIVKNIIETSSNFMDIMEDFNKIKNPEEELLNLLLDEKIKSNKTNEFREFKDNENTLFIMTPDSYVNSNLNKKIQIWIDISSTTWNMRTKKELSNPYVFKVNKDKYNTYTEELEGMLEKEIILYNVSTLLRACTDEVYFFSSEYSKRGYEQNNTMYDMLLDALEKFGDNDEL</sequence>
<dbReference type="EMBL" id="NIBG01000012">
    <property type="protein sequence ID" value="PAB58720.1"/>
    <property type="molecule type" value="Genomic_DNA"/>
</dbReference>
<dbReference type="Gene3D" id="1.10.10.160">
    <property type="match status" value="1"/>
</dbReference>
<keyword evidence="7" id="KW-1185">Reference proteome</keyword>
<evidence type="ECO:0000256" key="4">
    <source>
        <dbReference type="ARBA" id="ARBA00022840"/>
    </source>
</evidence>
<dbReference type="GO" id="GO:0005524">
    <property type="term" value="F:ATP binding"/>
    <property type="evidence" value="ECO:0007669"/>
    <property type="project" value="UniProtKB-KW"/>
</dbReference>
<keyword evidence="3" id="KW-0347">Helicase</keyword>
<dbReference type="Proteomes" id="UP000216024">
    <property type="component" value="Unassembled WGS sequence"/>
</dbReference>
<evidence type="ECO:0000256" key="2">
    <source>
        <dbReference type="ARBA" id="ARBA00022801"/>
    </source>
</evidence>
<evidence type="ECO:0000313" key="6">
    <source>
        <dbReference type="EMBL" id="PAB58720.1"/>
    </source>
</evidence>
<reference evidence="6 7" key="1">
    <citation type="submission" date="2017-06" db="EMBL/GenBank/DDBJ databases">
        <title>Draft genome sequence of anaerobic fermentative bacterium Anaeromicrobium sediminis DY2726D isolated from West Pacific Ocean sediments.</title>
        <authorList>
            <person name="Zeng X."/>
        </authorList>
    </citation>
    <scope>NUCLEOTIDE SEQUENCE [LARGE SCALE GENOMIC DNA]</scope>
    <source>
        <strain evidence="6 7">DY2726D</strain>
    </source>
</reference>
<evidence type="ECO:0000313" key="7">
    <source>
        <dbReference type="Proteomes" id="UP000216024"/>
    </source>
</evidence>
<dbReference type="InterPro" id="IPR027417">
    <property type="entry name" value="P-loop_NTPase"/>
</dbReference>
<protein>
    <recommendedName>
        <fullName evidence="5">UvrD-like helicase ATP-binding domain-containing protein</fullName>
    </recommendedName>
</protein>
<feature type="domain" description="UvrD-like helicase ATP-binding" evidence="5">
    <location>
        <begin position="13"/>
        <end position="253"/>
    </location>
</feature>
<accession>A0A267MIU6</accession>
<dbReference type="RefSeq" id="WP_095134300.1">
    <property type="nucleotide sequence ID" value="NZ_NIBG01000012.1"/>
</dbReference>
<keyword evidence="2" id="KW-0378">Hydrolase</keyword>
<dbReference type="Pfam" id="PF00580">
    <property type="entry name" value="UvrD-helicase"/>
    <property type="match status" value="1"/>
</dbReference>
<evidence type="ECO:0000256" key="3">
    <source>
        <dbReference type="ARBA" id="ARBA00022806"/>
    </source>
</evidence>
<dbReference type="GO" id="GO:0004386">
    <property type="term" value="F:helicase activity"/>
    <property type="evidence" value="ECO:0007669"/>
    <property type="project" value="UniProtKB-KW"/>
</dbReference>
<proteinExistence type="predicted"/>
<dbReference type="InterPro" id="IPR014016">
    <property type="entry name" value="UvrD-like_ATP-bd"/>
</dbReference>
<dbReference type="OrthoDB" id="141404at2"/>